<organism evidence="3 4">
    <name type="scientific">Aeoliella straminimaris</name>
    <dbReference type="NCBI Taxonomy" id="2954799"/>
    <lineage>
        <taxon>Bacteria</taxon>
        <taxon>Pseudomonadati</taxon>
        <taxon>Planctomycetota</taxon>
        <taxon>Planctomycetia</taxon>
        <taxon>Pirellulales</taxon>
        <taxon>Lacipirellulaceae</taxon>
        <taxon>Aeoliella</taxon>
    </lineage>
</organism>
<dbReference type="EMBL" id="JAMXLR010000033">
    <property type="protein sequence ID" value="MCO6044116.1"/>
    <property type="molecule type" value="Genomic_DNA"/>
</dbReference>
<sequence length="173" mass="18332">MTTNRREFTALFSMLLIGSFGIAGCATESTDDGVESSAPPAAAGAHDHPTEGPHHGSLVELGNDEYHAEMLHNEDTGGVTIYILDSTAKKAVPIDAQKITVNLSHDGQAEQFALAADPDAGDPAGKASRFVSTDAELGEELDHDHADVQLVVSVAGKQFRGTLQHDHDHEDDH</sequence>
<feature type="signal peptide" evidence="2">
    <location>
        <begin position="1"/>
        <end position="25"/>
    </location>
</feature>
<dbReference type="RefSeq" id="WP_252852222.1">
    <property type="nucleotide sequence ID" value="NZ_JAMXLR010000033.1"/>
</dbReference>
<evidence type="ECO:0000256" key="2">
    <source>
        <dbReference type="SAM" id="SignalP"/>
    </source>
</evidence>
<evidence type="ECO:0000256" key="1">
    <source>
        <dbReference type="SAM" id="MobiDB-lite"/>
    </source>
</evidence>
<keyword evidence="4" id="KW-1185">Reference proteome</keyword>
<feature type="compositionally biased region" description="Basic and acidic residues" evidence="1">
    <location>
        <begin position="45"/>
        <end position="54"/>
    </location>
</feature>
<gene>
    <name evidence="3" type="ORF">NG895_09370</name>
</gene>
<dbReference type="Proteomes" id="UP001155241">
    <property type="component" value="Unassembled WGS sequence"/>
</dbReference>
<feature type="region of interest" description="Disordered" evidence="1">
    <location>
        <begin position="28"/>
        <end position="56"/>
    </location>
</feature>
<feature type="chain" id="PRO_5040805803" evidence="2">
    <location>
        <begin position="26"/>
        <end position="173"/>
    </location>
</feature>
<keyword evidence="2" id="KW-0732">Signal</keyword>
<evidence type="ECO:0000313" key="3">
    <source>
        <dbReference type="EMBL" id="MCO6044116.1"/>
    </source>
</evidence>
<dbReference type="PROSITE" id="PS51257">
    <property type="entry name" value="PROKAR_LIPOPROTEIN"/>
    <property type="match status" value="1"/>
</dbReference>
<comment type="caution">
    <text evidence="3">The sequence shown here is derived from an EMBL/GenBank/DDBJ whole genome shotgun (WGS) entry which is preliminary data.</text>
</comment>
<dbReference type="AlphaFoldDB" id="A0A9X2FGW3"/>
<accession>A0A9X2FGW3</accession>
<evidence type="ECO:0000313" key="4">
    <source>
        <dbReference type="Proteomes" id="UP001155241"/>
    </source>
</evidence>
<name>A0A9X2FGW3_9BACT</name>
<proteinExistence type="predicted"/>
<protein>
    <submittedName>
        <fullName evidence="3">Uncharacterized protein</fullName>
    </submittedName>
</protein>
<reference evidence="3" key="1">
    <citation type="submission" date="2022-06" db="EMBL/GenBank/DDBJ databases">
        <title>Aeoliella straminimaris, a novel planctomycete from sediments.</title>
        <authorList>
            <person name="Vitorino I.R."/>
            <person name="Lage O.M."/>
        </authorList>
    </citation>
    <scope>NUCLEOTIDE SEQUENCE</scope>
    <source>
        <strain evidence="3">ICT_H6.2</strain>
    </source>
</reference>